<evidence type="ECO:0000259" key="1">
    <source>
        <dbReference type="PROSITE" id="PS50125"/>
    </source>
</evidence>
<dbReference type="Proteomes" id="UP000191897">
    <property type="component" value="Unassembled WGS sequence"/>
</dbReference>
<dbReference type="GeneID" id="97364485"/>
<organism evidence="2 3">
    <name type="scientific">Agrobacterium tumefaciens str. Kerr 14</name>
    <dbReference type="NCBI Taxonomy" id="1183424"/>
    <lineage>
        <taxon>Bacteria</taxon>
        <taxon>Pseudomonadati</taxon>
        <taxon>Pseudomonadota</taxon>
        <taxon>Alphaproteobacteria</taxon>
        <taxon>Hyphomicrobiales</taxon>
        <taxon>Rhizobiaceae</taxon>
        <taxon>Rhizobium/Agrobacterium group</taxon>
        <taxon>Agrobacterium</taxon>
        <taxon>Agrobacterium tumefaciens complex</taxon>
    </lineage>
</organism>
<proteinExistence type="predicted"/>
<dbReference type="GO" id="GO:0009190">
    <property type="term" value="P:cyclic nucleotide biosynthetic process"/>
    <property type="evidence" value="ECO:0007669"/>
    <property type="project" value="InterPro"/>
</dbReference>
<dbReference type="AlphaFoldDB" id="A0A1S7QV55"/>
<protein>
    <recommendedName>
        <fullName evidence="1">Guanylate cyclase domain-containing protein</fullName>
    </recommendedName>
</protein>
<dbReference type="GO" id="GO:0035556">
    <property type="term" value="P:intracellular signal transduction"/>
    <property type="evidence" value="ECO:0007669"/>
    <property type="project" value="InterPro"/>
</dbReference>
<feature type="domain" description="Guanylate cyclase" evidence="1">
    <location>
        <begin position="49"/>
        <end position="188"/>
    </location>
</feature>
<name>A0A1S7QV55_AGRTU</name>
<evidence type="ECO:0000313" key="3">
    <source>
        <dbReference type="Proteomes" id="UP000191897"/>
    </source>
</evidence>
<sequence>MANSWKHDRAKTAIDARIKDVENVTVVDYTRTTSLQSIPTNKAYRLDGVHLYIDIVNFEEMLWSTDTEGETSHKRALRFLNLHYRAVHRILADADAIRVDFHNQRLHAVIAKPYGTDAAGDRVDRAVAIAKLIVDVLAETGDDDENIPNAKARVGIDTGKALAVNNGRNGYREPLFLGRPANIAAKLASNNKAIGIYMSNDARDAIDLDTVDVPAKTKLTDDEIAHCEDNAQLGLSKESIVREWRKDNENNPIGAFSFSRATPPLKNLDITVLTPGNSRRMDMVSVYADVDNFTAYVDSHIDDDAEDVVRCLHVIRAELDRVLTSDFSGRRIRFIGDCVHGHILEGTAYTTDTDATISTAVLCAGGLRSSFDLALERLQDNGVDTDDLGLAIGFDFGPGSITRLGMQGSRVRCSAGRSVLLSEAEQKRCDGTQTAIGQPAYDEGPSSVRKLFGSSRRVANLTYDVALEALAAEDDSTAKAARAVLYAAASPAIARAAETPFRPHAKID</sequence>
<dbReference type="PROSITE" id="PS50125">
    <property type="entry name" value="GUANYLATE_CYCLASE_2"/>
    <property type="match status" value="2"/>
</dbReference>
<dbReference type="InterPro" id="IPR001054">
    <property type="entry name" value="A/G_cyclase"/>
</dbReference>
<gene>
    <name evidence="2" type="ORF">AGR4C_Cc90005</name>
</gene>
<dbReference type="EMBL" id="FBWC01000018">
    <property type="protein sequence ID" value="CUX42674.1"/>
    <property type="molecule type" value="Genomic_DNA"/>
</dbReference>
<dbReference type="GO" id="GO:0004016">
    <property type="term" value="F:adenylate cyclase activity"/>
    <property type="evidence" value="ECO:0007669"/>
    <property type="project" value="UniProtKB-ARBA"/>
</dbReference>
<accession>A0A1S7QV55</accession>
<feature type="domain" description="Guanylate cyclase" evidence="1">
    <location>
        <begin position="284"/>
        <end position="339"/>
    </location>
</feature>
<dbReference type="RefSeq" id="WP_080866192.1">
    <property type="nucleotide sequence ID" value="NZ_LT009730.1"/>
</dbReference>
<reference evidence="2 3" key="1">
    <citation type="submission" date="2016-01" db="EMBL/GenBank/DDBJ databases">
        <authorList>
            <person name="Oliw E.H."/>
        </authorList>
    </citation>
    <scope>NUCLEOTIDE SEQUENCE [LARGE SCALE GENOMIC DNA]</scope>
    <source>
        <strain evidence="2 3">Kerr 14</strain>
    </source>
</reference>
<dbReference type="SUPFAM" id="SSF55073">
    <property type="entry name" value="Nucleotide cyclase"/>
    <property type="match status" value="2"/>
</dbReference>
<dbReference type="InterPro" id="IPR029787">
    <property type="entry name" value="Nucleotide_cyclase"/>
</dbReference>
<dbReference type="Gene3D" id="3.30.70.1230">
    <property type="entry name" value="Nucleotide cyclase"/>
    <property type="match status" value="2"/>
</dbReference>
<evidence type="ECO:0000313" key="2">
    <source>
        <dbReference type="EMBL" id="CUX42674.1"/>
    </source>
</evidence>